<evidence type="ECO:0000313" key="2">
    <source>
        <dbReference type="Proteomes" id="UP001163823"/>
    </source>
</evidence>
<dbReference type="Proteomes" id="UP001163823">
    <property type="component" value="Chromosome 6"/>
</dbReference>
<dbReference type="AlphaFoldDB" id="A0AAD7LVF4"/>
<reference evidence="1" key="1">
    <citation type="journal article" date="2023" name="Science">
        <title>Elucidation of the pathway for biosynthesis of saponin adjuvants from the soapbark tree.</title>
        <authorList>
            <person name="Reed J."/>
            <person name="Orme A."/>
            <person name="El-Demerdash A."/>
            <person name="Owen C."/>
            <person name="Martin L.B.B."/>
            <person name="Misra R.C."/>
            <person name="Kikuchi S."/>
            <person name="Rejzek M."/>
            <person name="Martin A.C."/>
            <person name="Harkess A."/>
            <person name="Leebens-Mack J."/>
            <person name="Louveau T."/>
            <person name="Stephenson M.J."/>
            <person name="Osbourn A."/>
        </authorList>
    </citation>
    <scope>NUCLEOTIDE SEQUENCE</scope>
    <source>
        <strain evidence="1">S10</strain>
    </source>
</reference>
<keyword evidence="2" id="KW-1185">Reference proteome</keyword>
<name>A0AAD7LVF4_QUISA</name>
<sequence length="86" mass="9642">MRFILLIQLEYPDQVWLKFISCIAHISRLVFLCFGNNSTASLPFSFFCNRALFLRGVIVLLRLAASPTSPCFCSLVLHVSSSVVCV</sequence>
<organism evidence="1 2">
    <name type="scientific">Quillaja saponaria</name>
    <name type="common">Soap bark tree</name>
    <dbReference type="NCBI Taxonomy" id="32244"/>
    <lineage>
        <taxon>Eukaryota</taxon>
        <taxon>Viridiplantae</taxon>
        <taxon>Streptophyta</taxon>
        <taxon>Embryophyta</taxon>
        <taxon>Tracheophyta</taxon>
        <taxon>Spermatophyta</taxon>
        <taxon>Magnoliopsida</taxon>
        <taxon>eudicotyledons</taxon>
        <taxon>Gunneridae</taxon>
        <taxon>Pentapetalae</taxon>
        <taxon>rosids</taxon>
        <taxon>fabids</taxon>
        <taxon>Fabales</taxon>
        <taxon>Quillajaceae</taxon>
        <taxon>Quillaja</taxon>
    </lineage>
</organism>
<dbReference type="KEGG" id="qsa:O6P43_014031"/>
<dbReference type="EMBL" id="JARAOO010000006">
    <property type="protein sequence ID" value="KAJ7964171.1"/>
    <property type="molecule type" value="Genomic_DNA"/>
</dbReference>
<proteinExistence type="predicted"/>
<evidence type="ECO:0000313" key="1">
    <source>
        <dbReference type="EMBL" id="KAJ7964171.1"/>
    </source>
</evidence>
<gene>
    <name evidence="1" type="ORF">O6P43_014031</name>
</gene>
<comment type="caution">
    <text evidence="1">The sequence shown here is derived from an EMBL/GenBank/DDBJ whole genome shotgun (WGS) entry which is preliminary data.</text>
</comment>
<protein>
    <submittedName>
        <fullName evidence="1">Uncharacterized protein</fullName>
    </submittedName>
</protein>
<accession>A0AAD7LVF4</accession>